<organism evidence="2 3">
    <name type="scientific">Mycolicibacterium phlei DSM 43239 = CCUG 21000</name>
    <dbReference type="NCBI Taxonomy" id="1226750"/>
    <lineage>
        <taxon>Bacteria</taxon>
        <taxon>Bacillati</taxon>
        <taxon>Actinomycetota</taxon>
        <taxon>Actinomycetes</taxon>
        <taxon>Mycobacteriales</taxon>
        <taxon>Mycobacteriaceae</taxon>
        <taxon>Mycolicibacterium</taxon>
    </lineage>
</organism>
<accession>A0A5N5UZZ6</accession>
<protein>
    <submittedName>
        <fullName evidence="2">Uncharacterized protein</fullName>
    </submittedName>
</protein>
<proteinExistence type="predicted"/>
<name>A0A5N5UZZ6_MYCPH</name>
<dbReference type="GeneID" id="74302622"/>
<comment type="caution">
    <text evidence="2">The sequence shown here is derived from an EMBL/GenBank/DDBJ whole genome shotgun (WGS) entry which is preliminary data.</text>
</comment>
<dbReference type="AlphaFoldDB" id="A0A5N5UZZ6"/>
<evidence type="ECO:0000256" key="1">
    <source>
        <dbReference type="SAM" id="MobiDB-lite"/>
    </source>
</evidence>
<reference evidence="2 3" key="1">
    <citation type="submission" date="2012-10" db="EMBL/GenBank/DDBJ databases">
        <title>The draft sequence of the Mycobacterium pheli genome.</title>
        <authorList>
            <person name="Pettersson B.M.F."/>
            <person name="Das S."/>
            <person name="Dasgupta S."/>
            <person name="Bhattacharya A."/>
            <person name="Kirsebom L.A."/>
        </authorList>
    </citation>
    <scope>NUCLEOTIDE SEQUENCE [LARGE SCALE GENOMIC DNA]</scope>
    <source>
        <strain evidence="2 3">CCUG 21000</strain>
    </source>
</reference>
<feature type="region of interest" description="Disordered" evidence="1">
    <location>
        <begin position="34"/>
        <end position="79"/>
    </location>
</feature>
<dbReference type="InterPro" id="IPR006311">
    <property type="entry name" value="TAT_signal"/>
</dbReference>
<dbReference type="EMBL" id="ANBP01000020">
    <property type="protein sequence ID" value="KAB7754998.1"/>
    <property type="molecule type" value="Genomic_DNA"/>
</dbReference>
<keyword evidence="3" id="KW-1185">Reference proteome</keyword>
<gene>
    <name evidence="2" type="ORF">MPHL21000_14480</name>
</gene>
<feature type="compositionally biased region" description="Low complexity" evidence="1">
    <location>
        <begin position="34"/>
        <end position="55"/>
    </location>
</feature>
<feature type="compositionally biased region" description="Basic and acidic residues" evidence="1">
    <location>
        <begin position="57"/>
        <end position="74"/>
    </location>
</feature>
<evidence type="ECO:0000313" key="3">
    <source>
        <dbReference type="Proteomes" id="UP000325690"/>
    </source>
</evidence>
<dbReference type="PROSITE" id="PS51318">
    <property type="entry name" value="TAT"/>
    <property type="match status" value="1"/>
</dbReference>
<dbReference type="Proteomes" id="UP000325690">
    <property type="component" value="Unassembled WGS sequence"/>
</dbReference>
<evidence type="ECO:0000313" key="2">
    <source>
        <dbReference type="EMBL" id="KAB7754998.1"/>
    </source>
</evidence>
<dbReference type="RefSeq" id="WP_003891295.1">
    <property type="nucleotide sequence ID" value="NZ_ANBO01000018.1"/>
</dbReference>
<sequence length="180" mass="19152">MTSQTGMHRDVWRRLVVGGVGAVMAAGLFAGTPGAFAQPSEPTTTETPAPEAPQADGPKKSCTGDDCKKNDPPEQKVNPDQILMQIYQQYRQGDGGGQISTLIDDAMKLRQRGFRPSQLNAKALAEALEKRPNQIPLIEALKTTIAYQRKQAAMAEASMSQNGVVAGPVPVIPGMNVPLG</sequence>